<feature type="domain" description="B box-type" evidence="14">
    <location>
        <begin position="168"/>
        <end position="209"/>
    </location>
</feature>
<protein>
    <recommendedName>
        <fullName evidence="17">Tripartite motif-containing protein 2</fullName>
    </recommendedName>
</protein>
<comment type="caution">
    <text evidence="15">The sequence shown here is derived from an EMBL/GenBank/DDBJ whole genome shotgun (WGS) entry which is preliminary data.</text>
</comment>
<dbReference type="Gene3D" id="2.120.10.30">
    <property type="entry name" value="TolB, C-terminal domain"/>
    <property type="match status" value="1"/>
</dbReference>
<dbReference type="InterPro" id="IPR057750">
    <property type="entry name" value="TRIM2/3_C"/>
</dbReference>
<sequence>MESSDYSRCDQDLEECWKIQMFLESTFQADCCGEVAMELQNSINNNNNFAFLQPHCGNHQLLNCGICHHRYSNPKLLPCLHSFCEQCLYKYIPEQSLSVTCPVCGQQSILPLDGVAALQANIFINSIMDEHDKALPETCSSSHSNGHDDHTLVTPPIESTQLSNQDASSRLVCTNHKGNSLEFFCTACDTGICSECTTSEHAGHTVAPLSEAIEEHRSSLSDLILGAKEQIPLLQEAINSITEITQSLVSQNEVAEAKVTETFDEIVKLMNERKETLLKDLNQLYNKKHEVLTTQKENLENVISRINTCCAFTEDTLSSGSDSEILLVKKEMCHKLHDLSTNLIRKEPEENEFISFDNSQCQGLKKSIGNMGYIRNNSAVAFNSVATGEGLRHAVVNKPAIIAITTKDRKGDLVKIGQSVIDSELTASNGDRIIPAITDQQNGTYELVYLLPREDNYNMYIKLFGRHIKGSPFKVKAVNACIDGQQDTASNTSKIPRTVAVKQKGTKRPSSSRSGSNRKSHLIEDDLLWKAGVKGRNKGEFTNPQGVCCTESRILVADSNNQVAQVFTFSGECKLKFGSAGRVAGKLQRPTGVAATLNGNFLVADYDNKWINIFAPDGRYLNKIGTGKLLGPKGIAVDKNGHIVVVDNKASAVFIFQPNGKLVTKFGSRGNSESQFAGPHYVAVNAVNDIIVSDFHNHCIKVFDCEGTFLFGFGSNGEGNGQFNAPTGVAVDEYGNILVADWGNSRIQVFDSNGSFLSYVNTSADPLYGPQGLAVSPEGTVVVADSGNHCIKVYKYLQ</sequence>
<dbReference type="CDD" id="cd20482">
    <property type="entry name" value="CC_brat-like"/>
    <property type="match status" value="1"/>
</dbReference>
<keyword evidence="4" id="KW-0479">Metal-binding</keyword>
<dbReference type="InterPro" id="IPR018957">
    <property type="entry name" value="Znf_C3HC4_RING-type"/>
</dbReference>
<dbReference type="EMBL" id="JAIWYP010000004">
    <property type="protein sequence ID" value="KAH3834841.1"/>
    <property type="molecule type" value="Genomic_DNA"/>
</dbReference>
<keyword evidence="2" id="KW-0597">Phosphoprotein</keyword>
<dbReference type="InterPro" id="IPR001841">
    <property type="entry name" value="Znf_RING"/>
</dbReference>
<evidence type="ECO:0000256" key="3">
    <source>
        <dbReference type="ARBA" id="ARBA00022679"/>
    </source>
</evidence>
<evidence type="ECO:0000256" key="7">
    <source>
        <dbReference type="ARBA" id="ARBA00022833"/>
    </source>
</evidence>
<evidence type="ECO:0000259" key="13">
    <source>
        <dbReference type="PROSITE" id="PS50089"/>
    </source>
</evidence>
<dbReference type="CDD" id="cd14960">
    <property type="entry name" value="NHL_TRIM2_like"/>
    <property type="match status" value="1"/>
</dbReference>
<dbReference type="PROSITE" id="PS51125">
    <property type="entry name" value="NHL"/>
    <property type="match status" value="6"/>
</dbReference>
<evidence type="ECO:0000256" key="8">
    <source>
        <dbReference type="PROSITE-ProRule" id="PRU00024"/>
    </source>
</evidence>
<evidence type="ECO:0000256" key="11">
    <source>
        <dbReference type="SAM" id="Coils"/>
    </source>
</evidence>
<evidence type="ECO:0000259" key="14">
    <source>
        <dbReference type="PROSITE" id="PS50119"/>
    </source>
</evidence>
<dbReference type="Pfam" id="PF00643">
    <property type="entry name" value="zf-B_box"/>
    <property type="match status" value="1"/>
</dbReference>
<dbReference type="SUPFAM" id="SSF57845">
    <property type="entry name" value="B-box zinc-binding domain"/>
    <property type="match status" value="1"/>
</dbReference>
<feature type="coiled-coil region" evidence="11">
    <location>
        <begin position="267"/>
        <end position="302"/>
    </location>
</feature>
<dbReference type="InterPro" id="IPR000315">
    <property type="entry name" value="Znf_B-box"/>
</dbReference>
<dbReference type="InterPro" id="IPR017907">
    <property type="entry name" value="Znf_RING_CS"/>
</dbReference>
<keyword evidence="3" id="KW-0808">Transferase</keyword>
<feature type="repeat" description="Filamin" evidence="9">
    <location>
        <begin position="376"/>
        <end position="477"/>
    </location>
</feature>
<evidence type="ECO:0000256" key="10">
    <source>
        <dbReference type="PROSITE-ProRule" id="PRU00504"/>
    </source>
</evidence>
<dbReference type="FunFam" id="2.120.10.30:FF:000004">
    <property type="entry name" value="Tripartite motif containing 2"/>
    <property type="match status" value="1"/>
</dbReference>
<evidence type="ECO:0000256" key="12">
    <source>
        <dbReference type="SAM" id="MobiDB-lite"/>
    </source>
</evidence>
<keyword evidence="7" id="KW-0862">Zinc</keyword>
<keyword evidence="11" id="KW-0175">Coiled coil</keyword>
<evidence type="ECO:0008006" key="17">
    <source>
        <dbReference type="Google" id="ProtNLM"/>
    </source>
</evidence>
<dbReference type="AlphaFoldDB" id="A0A9D4QKP1"/>
<dbReference type="InterPro" id="IPR013083">
    <property type="entry name" value="Znf_RING/FYVE/PHD"/>
</dbReference>
<reference evidence="15" key="1">
    <citation type="journal article" date="2019" name="bioRxiv">
        <title>The Genome of the Zebra Mussel, Dreissena polymorpha: A Resource for Invasive Species Research.</title>
        <authorList>
            <person name="McCartney M.A."/>
            <person name="Auch B."/>
            <person name="Kono T."/>
            <person name="Mallez S."/>
            <person name="Zhang Y."/>
            <person name="Obille A."/>
            <person name="Becker A."/>
            <person name="Abrahante J.E."/>
            <person name="Garbe J."/>
            <person name="Badalamenti J.P."/>
            <person name="Herman A."/>
            <person name="Mangelson H."/>
            <person name="Liachko I."/>
            <person name="Sullivan S."/>
            <person name="Sone E.D."/>
            <person name="Koren S."/>
            <person name="Silverstein K.A.T."/>
            <person name="Beckman K.B."/>
            <person name="Gohl D.M."/>
        </authorList>
    </citation>
    <scope>NUCLEOTIDE SEQUENCE</scope>
    <source>
        <strain evidence="15">Duluth1</strain>
        <tissue evidence="15">Whole animal</tissue>
    </source>
</reference>
<dbReference type="SMART" id="SM00184">
    <property type="entry name" value="RING"/>
    <property type="match status" value="1"/>
</dbReference>
<evidence type="ECO:0000256" key="9">
    <source>
        <dbReference type="PROSITE-ProRule" id="PRU00087"/>
    </source>
</evidence>
<dbReference type="Gene3D" id="2.60.40.10">
    <property type="entry name" value="Immunoglobulins"/>
    <property type="match status" value="1"/>
</dbReference>
<dbReference type="Gene3D" id="3.30.40.10">
    <property type="entry name" value="Zinc/RING finger domain, C3HC4 (zinc finger)"/>
    <property type="match status" value="1"/>
</dbReference>
<dbReference type="PROSITE" id="PS50089">
    <property type="entry name" value="ZF_RING_2"/>
    <property type="match status" value="1"/>
</dbReference>
<dbReference type="InterPro" id="IPR001258">
    <property type="entry name" value="NHL_repeat"/>
</dbReference>
<dbReference type="GO" id="GO:0000209">
    <property type="term" value="P:protein polyubiquitination"/>
    <property type="evidence" value="ECO:0007669"/>
    <property type="project" value="TreeGrafter"/>
</dbReference>
<feature type="repeat" description="NHL" evidence="10">
    <location>
        <begin position="754"/>
        <end position="797"/>
    </location>
</feature>
<dbReference type="PROSITE" id="PS50119">
    <property type="entry name" value="ZF_BBOX"/>
    <property type="match status" value="1"/>
</dbReference>
<reference evidence="15" key="2">
    <citation type="submission" date="2020-11" db="EMBL/GenBank/DDBJ databases">
        <authorList>
            <person name="McCartney M.A."/>
            <person name="Auch B."/>
            <person name="Kono T."/>
            <person name="Mallez S."/>
            <person name="Becker A."/>
            <person name="Gohl D.M."/>
            <person name="Silverstein K.A.T."/>
            <person name="Koren S."/>
            <person name="Bechman K.B."/>
            <person name="Herman A."/>
            <person name="Abrahante J.E."/>
            <person name="Garbe J."/>
        </authorList>
    </citation>
    <scope>NUCLEOTIDE SEQUENCE</scope>
    <source>
        <strain evidence="15">Duluth1</strain>
        <tissue evidence="15">Whole animal</tissue>
    </source>
</reference>
<dbReference type="InterPro" id="IPR003649">
    <property type="entry name" value="Bbox_C"/>
</dbReference>
<dbReference type="SMART" id="SM00557">
    <property type="entry name" value="IG_FLMN"/>
    <property type="match status" value="1"/>
</dbReference>
<dbReference type="PANTHER" id="PTHR24104">
    <property type="entry name" value="E3 UBIQUITIN-PROTEIN LIGASE NHLRC1-RELATED"/>
    <property type="match status" value="1"/>
</dbReference>
<dbReference type="InterPro" id="IPR013783">
    <property type="entry name" value="Ig-like_fold"/>
</dbReference>
<dbReference type="Pfam" id="PF01436">
    <property type="entry name" value="NHL"/>
    <property type="match status" value="4"/>
</dbReference>
<dbReference type="InterPro" id="IPR014756">
    <property type="entry name" value="Ig_E-set"/>
</dbReference>
<dbReference type="InterPro" id="IPR001298">
    <property type="entry name" value="Filamin/ABP280_rpt"/>
</dbReference>
<dbReference type="SUPFAM" id="SSF81296">
    <property type="entry name" value="E set domains"/>
    <property type="match status" value="1"/>
</dbReference>
<feature type="repeat" description="NHL" evidence="10">
    <location>
        <begin position="710"/>
        <end position="753"/>
    </location>
</feature>
<feature type="repeat" description="NHL" evidence="10">
    <location>
        <begin position="532"/>
        <end position="570"/>
    </location>
</feature>
<dbReference type="SUPFAM" id="SSF101898">
    <property type="entry name" value="NHL repeat"/>
    <property type="match status" value="1"/>
</dbReference>
<feature type="repeat" description="NHL" evidence="10">
    <location>
        <begin position="618"/>
        <end position="659"/>
    </location>
</feature>
<accession>A0A9D4QKP1</accession>
<feature type="domain" description="RING-type" evidence="13">
    <location>
        <begin position="64"/>
        <end position="104"/>
    </location>
</feature>
<feature type="region of interest" description="Disordered" evidence="12">
    <location>
        <begin position="492"/>
        <end position="519"/>
    </location>
</feature>
<keyword evidence="6 8" id="KW-0863">Zinc-finger</keyword>
<dbReference type="PANTHER" id="PTHR24104:SF57">
    <property type="entry name" value="BEE-MILK PROTEIN"/>
    <property type="match status" value="1"/>
</dbReference>
<evidence type="ECO:0000313" key="15">
    <source>
        <dbReference type="EMBL" id="KAH3834841.1"/>
    </source>
</evidence>
<dbReference type="PROSITE" id="PS00518">
    <property type="entry name" value="ZF_RING_1"/>
    <property type="match status" value="1"/>
</dbReference>
<dbReference type="Pfam" id="PF00097">
    <property type="entry name" value="zf-C3HC4"/>
    <property type="match status" value="1"/>
</dbReference>
<evidence type="ECO:0000256" key="4">
    <source>
        <dbReference type="ARBA" id="ARBA00022723"/>
    </source>
</evidence>
<feature type="repeat" description="NHL" evidence="10">
    <location>
        <begin position="663"/>
        <end position="706"/>
    </location>
</feature>
<dbReference type="SMART" id="SM00502">
    <property type="entry name" value="BBC"/>
    <property type="match status" value="1"/>
</dbReference>
<dbReference type="OrthoDB" id="27136at2759"/>
<dbReference type="InterPro" id="IPR017868">
    <property type="entry name" value="Filamin/ABP280_repeat-like"/>
</dbReference>
<dbReference type="GO" id="GO:0061630">
    <property type="term" value="F:ubiquitin protein ligase activity"/>
    <property type="evidence" value="ECO:0007669"/>
    <property type="project" value="TreeGrafter"/>
</dbReference>
<dbReference type="Proteomes" id="UP000828390">
    <property type="component" value="Unassembled WGS sequence"/>
</dbReference>
<dbReference type="Gene3D" id="2.40.10.500">
    <property type="match status" value="1"/>
</dbReference>
<dbReference type="PROSITE" id="PS50194">
    <property type="entry name" value="FILAMIN_REPEAT"/>
    <property type="match status" value="1"/>
</dbReference>
<evidence type="ECO:0000313" key="16">
    <source>
        <dbReference type="Proteomes" id="UP000828390"/>
    </source>
</evidence>
<proteinExistence type="inferred from homology"/>
<name>A0A9D4QKP1_DREPO</name>
<evidence type="ECO:0000256" key="6">
    <source>
        <dbReference type="ARBA" id="ARBA00022771"/>
    </source>
</evidence>
<gene>
    <name evidence="15" type="ORF">DPMN_108174</name>
</gene>
<evidence type="ECO:0000256" key="5">
    <source>
        <dbReference type="ARBA" id="ARBA00022737"/>
    </source>
</evidence>
<keyword evidence="5" id="KW-0677">Repeat</keyword>
<dbReference type="InterPro" id="IPR011042">
    <property type="entry name" value="6-blade_b-propeller_TolB-like"/>
</dbReference>
<evidence type="ECO:0000256" key="2">
    <source>
        <dbReference type="ARBA" id="ARBA00022553"/>
    </source>
</evidence>
<dbReference type="GO" id="GO:0008270">
    <property type="term" value="F:zinc ion binding"/>
    <property type="evidence" value="ECO:0007669"/>
    <property type="project" value="UniProtKB-KW"/>
</dbReference>
<dbReference type="Gene3D" id="3.30.160.60">
    <property type="entry name" value="Classic Zinc Finger"/>
    <property type="match status" value="1"/>
</dbReference>
<dbReference type="Pfam" id="PF00630">
    <property type="entry name" value="Filamin"/>
    <property type="match status" value="1"/>
</dbReference>
<dbReference type="Pfam" id="PF12126">
    <property type="entry name" value="PML_CC"/>
    <property type="match status" value="1"/>
</dbReference>
<feature type="repeat" description="NHL" evidence="10">
    <location>
        <begin position="574"/>
        <end position="617"/>
    </location>
</feature>
<comment type="similarity">
    <text evidence="1">Belongs to the TRIM/RBCC family.</text>
</comment>
<feature type="compositionally biased region" description="Low complexity" evidence="12">
    <location>
        <begin position="508"/>
        <end position="517"/>
    </location>
</feature>
<dbReference type="InterPro" id="IPR021978">
    <property type="entry name" value="PML-like_CC"/>
</dbReference>
<dbReference type="GO" id="GO:0043161">
    <property type="term" value="P:proteasome-mediated ubiquitin-dependent protein catabolic process"/>
    <property type="evidence" value="ECO:0007669"/>
    <property type="project" value="TreeGrafter"/>
</dbReference>
<organism evidence="15 16">
    <name type="scientific">Dreissena polymorpha</name>
    <name type="common">Zebra mussel</name>
    <name type="synonym">Mytilus polymorpha</name>
    <dbReference type="NCBI Taxonomy" id="45954"/>
    <lineage>
        <taxon>Eukaryota</taxon>
        <taxon>Metazoa</taxon>
        <taxon>Spiralia</taxon>
        <taxon>Lophotrochozoa</taxon>
        <taxon>Mollusca</taxon>
        <taxon>Bivalvia</taxon>
        <taxon>Autobranchia</taxon>
        <taxon>Heteroconchia</taxon>
        <taxon>Euheterodonta</taxon>
        <taxon>Imparidentia</taxon>
        <taxon>Neoheterodontei</taxon>
        <taxon>Myida</taxon>
        <taxon>Dreissenoidea</taxon>
        <taxon>Dreissenidae</taxon>
        <taxon>Dreissena</taxon>
    </lineage>
</organism>
<dbReference type="InterPro" id="IPR050952">
    <property type="entry name" value="TRIM-NHL_E3_ligases"/>
</dbReference>
<keyword evidence="16" id="KW-1185">Reference proteome</keyword>
<dbReference type="SMART" id="SM00336">
    <property type="entry name" value="BBOX"/>
    <property type="match status" value="1"/>
</dbReference>
<dbReference type="FunFam" id="2.40.10.500:FF:000001">
    <property type="entry name" value="tripartite motif-containing protein 3-like"/>
    <property type="match status" value="1"/>
</dbReference>
<dbReference type="SUPFAM" id="SSF57850">
    <property type="entry name" value="RING/U-box"/>
    <property type="match status" value="1"/>
</dbReference>
<evidence type="ECO:0000256" key="1">
    <source>
        <dbReference type="ARBA" id="ARBA00008518"/>
    </source>
</evidence>